<dbReference type="SMART" id="SM00256">
    <property type="entry name" value="FBOX"/>
    <property type="match status" value="1"/>
</dbReference>
<dbReference type="InterPro" id="IPR036047">
    <property type="entry name" value="F-box-like_dom_sf"/>
</dbReference>
<dbReference type="SMART" id="SM00367">
    <property type="entry name" value="LRR_CC"/>
    <property type="match status" value="9"/>
</dbReference>
<accession>A0A182ILJ2</accession>
<dbReference type="Gene3D" id="3.80.10.10">
    <property type="entry name" value="Ribonuclease Inhibitor"/>
    <property type="match status" value="4"/>
</dbReference>
<feature type="region of interest" description="Disordered" evidence="2">
    <location>
        <begin position="486"/>
        <end position="525"/>
    </location>
</feature>
<dbReference type="InterPro" id="IPR057207">
    <property type="entry name" value="FBXL15_LRR"/>
</dbReference>
<dbReference type="PROSITE" id="PS50181">
    <property type="entry name" value="FBOX"/>
    <property type="match status" value="1"/>
</dbReference>
<proteinExistence type="predicted"/>
<name>A0A182ILJ2_ANOAO</name>
<protein>
    <submittedName>
        <fullName evidence="3">F-box domain-containing protein</fullName>
    </submittedName>
</protein>
<dbReference type="InterPro" id="IPR032675">
    <property type="entry name" value="LRR_dom_sf"/>
</dbReference>
<dbReference type="VEuPathDB" id="VectorBase:AATE001432"/>
<dbReference type="PANTHER" id="PTHR13318">
    <property type="entry name" value="PARTNER OF PAIRED, ISOFORM B-RELATED"/>
    <property type="match status" value="1"/>
</dbReference>
<evidence type="ECO:0000313" key="3">
    <source>
        <dbReference type="EnsemblMetazoa" id="AATE001432-PA.1"/>
    </source>
</evidence>
<dbReference type="Pfam" id="PF12937">
    <property type="entry name" value="F-box-like"/>
    <property type="match status" value="1"/>
</dbReference>
<dbReference type="SUPFAM" id="SSF81383">
    <property type="entry name" value="F-box domain"/>
    <property type="match status" value="1"/>
</dbReference>
<dbReference type="SUPFAM" id="SSF52058">
    <property type="entry name" value="L domain-like"/>
    <property type="match status" value="1"/>
</dbReference>
<dbReference type="GO" id="GO:0019005">
    <property type="term" value="C:SCF ubiquitin ligase complex"/>
    <property type="evidence" value="ECO:0007669"/>
    <property type="project" value="TreeGrafter"/>
</dbReference>
<dbReference type="InterPro" id="IPR006553">
    <property type="entry name" value="Leu-rich_rpt_Cys-con_subtyp"/>
</dbReference>
<dbReference type="AlphaFoldDB" id="A0A182ILJ2"/>
<evidence type="ECO:0000256" key="1">
    <source>
        <dbReference type="ARBA" id="ARBA00022786"/>
    </source>
</evidence>
<dbReference type="Gene3D" id="1.20.1280.50">
    <property type="match status" value="1"/>
</dbReference>
<dbReference type="GO" id="GO:0031146">
    <property type="term" value="P:SCF-dependent proteasomal ubiquitin-dependent protein catabolic process"/>
    <property type="evidence" value="ECO:0007669"/>
    <property type="project" value="TreeGrafter"/>
</dbReference>
<keyword evidence="1" id="KW-0833">Ubl conjugation pathway</keyword>
<sequence length="756" mass="84898">MAFRAGIGSFRTRSIGKDGTELRSPELLPPYDANFDEFGPRYADLPMEILVNIFSYLTPSDRREAGLTCHRWCEAAHHTAFLDRFWLVLQRIQFDANEPPVRMLLDSFRHFPNVQLREVDFERLGNYFQQFGPHIRRIAFDACDLQERALFAILSHLAGLRSLSIRSCRDLFMCVLLFENPTERAALRQTLSGVTELSLAHIQYLSDAILHRLMEIMPSLTSLGLPGCNVSFHPGLYRKFYPGDRKQPSESVLTFQYIAQVIDERKALLRTLDFSQTLVDDNALEVLAAMGPELQLERLELERCEQLSGRGLGTLLRVQAAHLRELNLSRSYRVTDSCLVQICQEVPGLRVLKMRECRAISNQGVRQVVQLAQLEVLDVSYCKAINGEGILEGIASKRNETLRELYIGGLDLSERSIIAITENLPELRVLDLGYCFHAMSDLCLQFICRNMVRLTHLTLDGCRKVSDGGLTGLGMLGQMQRYLQADTEVPPGSDPAIVAGNGQQSAENGQASAPPPAEERQPAVPQAPPFRISLRSRAEQEIVNDAERKRQLMEAMQQKESLKQQASSSSSSTAAFSGYSIERLQQLHVLNLAGCNSLTDVSLLFNFRLLELRELSLSACKQFTHEGIQALVRGCPAIEKLDLSECFNIKDEAVRQIVLHLHRLRELSLRGCYQLTDYSLDYIACHCHRLRVLDVRGCKQIDGEPARRLANLPQLTTIRPDKANDHETSDARFGYGGSTMPPGAPPPPVGLLAMRL</sequence>
<dbReference type="Pfam" id="PF25372">
    <property type="entry name" value="DUF7885"/>
    <property type="match status" value="1"/>
</dbReference>
<reference evidence="3" key="1">
    <citation type="submission" date="2022-08" db="UniProtKB">
        <authorList>
            <consortium name="EnsemblMetazoa"/>
        </authorList>
    </citation>
    <scope>IDENTIFICATION</scope>
    <source>
        <strain evidence="3">EBRO</strain>
    </source>
</reference>
<evidence type="ECO:0000256" key="2">
    <source>
        <dbReference type="SAM" id="MobiDB-lite"/>
    </source>
</evidence>
<dbReference type="InterPro" id="IPR001810">
    <property type="entry name" value="F-box_dom"/>
</dbReference>
<organism evidence="3">
    <name type="scientific">Anopheles atroparvus</name>
    <name type="common">European mosquito</name>
    <dbReference type="NCBI Taxonomy" id="41427"/>
    <lineage>
        <taxon>Eukaryota</taxon>
        <taxon>Metazoa</taxon>
        <taxon>Ecdysozoa</taxon>
        <taxon>Arthropoda</taxon>
        <taxon>Hexapoda</taxon>
        <taxon>Insecta</taxon>
        <taxon>Pterygota</taxon>
        <taxon>Neoptera</taxon>
        <taxon>Endopterygota</taxon>
        <taxon>Diptera</taxon>
        <taxon>Nematocera</taxon>
        <taxon>Culicoidea</taxon>
        <taxon>Culicidae</taxon>
        <taxon>Anophelinae</taxon>
        <taxon>Anopheles</taxon>
    </lineage>
</organism>
<dbReference type="EnsemblMetazoa" id="AATE001432-RA">
    <property type="protein sequence ID" value="AATE001432-PA.1"/>
    <property type="gene ID" value="AATE001432"/>
</dbReference>
<dbReference type="STRING" id="41427.A0A182ILJ2"/>
<feature type="compositionally biased region" description="Polar residues" evidence="2">
    <location>
        <begin position="501"/>
        <end position="511"/>
    </location>
</feature>